<evidence type="ECO:0000313" key="4">
    <source>
        <dbReference type="EMBL" id="GMM62043.1"/>
    </source>
</evidence>
<keyword evidence="5" id="KW-1185">Reference proteome</keyword>
<sequence length="375" mass="37802">MMIVLLAAALASAAPTETGVAQNASAPAAVDASQAAQGQPAPAGVAGASAPDAAPDAAMAAPPPVAPEAAPVVSSQATASEPAATPAPATPARPQTTTGAPIVVEGRTKAPPGDPVIKLNMASYSVAQSVDHAIIEPAAMGYKKHVPSPIRAAVRHFFANLTEPVIAVNFLLQLHPGKAAETVGRFGINSTIGIGGLLDVAKTKTFKLPYRVNGFGYTFAYYGVKPGPFLFIPLVGPTTLRDAIGLGLDRMVLPLVVGGPLRSPYYVASSFVVRSLNDRLAADEGIREARASSDPYTSTKNAYLAQRQAEIDELKGHKHKVAPPAEPVPAAPGSGEPAASAPSGGPAAPAQPAAPTTPPVSTPAPGQAPAANPIP</sequence>
<comment type="similarity">
    <text evidence="1">Belongs to the MlaA family.</text>
</comment>
<dbReference type="RefSeq" id="WP_317975664.1">
    <property type="nucleotide sequence ID" value="NZ_BTFW01000001.1"/>
</dbReference>
<dbReference type="EMBL" id="BTFW01000001">
    <property type="protein sequence ID" value="GMM62043.1"/>
    <property type="molecule type" value="Genomic_DNA"/>
</dbReference>
<feature type="compositionally biased region" description="Low complexity" evidence="3">
    <location>
        <begin position="331"/>
        <end position="354"/>
    </location>
</feature>
<organism evidence="4 5">
    <name type="scientific">Novosphingobium pituita</name>
    <dbReference type="NCBI Taxonomy" id="3056842"/>
    <lineage>
        <taxon>Bacteria</taxon>
        <taxon>Pseudomonadati</taxon>
        <taxon>Pseudomonadota</taxon>
        <taxon>Alphaproteobacteria</taxon>
        <taxon>Sphingomonadales</taxon>
        <taxon>Sphingomonadaceae</taxon>
        <taxon>Novosphingobium</taxon>
    </lineage>
</organism>
<reference evidence="4 5" key="1">
    <citation type="submission" date="2023-06" db="EMBL/GenBank/DDBJ databases">
        <title>Draft genome sequence of Novosphingobium sp. strain IK01.</title>
        <authorList>
            <person name="Hatamoto M."/>
            <person name="Ikarashi T."/>
            <person name="Yamaguchi T."/>
        </authorList>
    </citation>
    <scope>NUCLEOTIDE SEQUENCE [LARGE SCALE GENOMIC DNA]</scope>
    <source>
        <strain evidence="4 5">IK01</strain>
    </source>
</reference>
<proteinExistence type="inferred from homology"/>
<evidence type="ECO:0008006" key="6">
    <source>
        <dbReference type="Google" id="ProtNLM"/>
    </source>
</evidence>
<protein>
    <recommendedName>
        <fullName evidence="6">Phospholipid-binding lipoprotein MlaA</fullName>
    </recommendedName>
</protein>
<comment type="caution">
    <text evidence="4">The sequence shown here is derived from an EMBL/GenBank/DDBJ whole genome shotgun (WGS) entry which is preliminary data.</text>
</comment>
<evidence type="ECO:0000256" key="2">
    <source>
        <dbReference type="ARBA" id="ARBA00022729"/>
    </source>
</evidence>
<evidence type="ECO:0000256" key="1">
    <source>
        <dbReference type="ARBA" id="ARBA00010634"/>
    </source>
</evidence>
<dbReference type="Pfam" id="PF04333">
    <property type="entry name" value="MlaA"/>
    <property type="match status" value="1"/>
</dbReference>
<dbReference type="PANTHER" id="PTHR30035">
    <property type="entry name" value="LIPOPROTEIN VACJ-RELATED"/>
    <property type="match status" value="1"/>
</dbReference>
<name>A0ABQ6P9U8_9SPHN</name>
<feature type="compositionally biased region" description="Low complexity" evidence="3">
    <location>
        <begin position="67"/>
        <end position="101"/>
    </location>
</feature>
<gene>
    <name evidence="4" type="ORF">NUTIK01_28200</name>
</gene>
<dbReference type="InterPro" id="IPR007428">
    <property type="entry name" value="MlaA"/>
</dbReference>
<dbReference type="Proteomes" id="UP001187221">
    <property type="component" value="Unassembled WGS sequence"/>
</dbReference>
<feature type="region of interest" description="Disordered" evidence="3">
    <location>
        <begin position="316"/>
        <end position="375"/>
    </location>
</feature>
<evidence type="ECO:0000313" key="5">
    <source>
        <dbReference type="Proteomes" id="UP001187221"/>
    </source>
</evidence>
<feature type="region of interest" description="Disordered" evidence="3">
    <location>
        <begin position="31"/>
        <end position="109"/>
    </location>
</feature>
<accession>A0ABQ6P9U8</accession>
<feature type="compositionally biased region" description="Low complexity" evidence="3">
    <location>
        <begin position="31"/>
        <end position="60"/>
    </location>
</feature>
<dbReference type="PANTHER" id="PTHR30035:SF3">
    <property type="entry name" value="INTERMEMBRANE PHOSPHOLIPID TRANSPORT SYSTEM LIPOPROTEIN MLAA"/>
    <property type="match status" value="1"/>
</dbReference>
<evidence type="ECO:0000256" key="3">
    <source>
        <dbReference type="SAM" id="MobiDB-lite"/>
    </source>
</evidence>
<dbReference type="PRINTS" id="PR01805">
    <property type="entry name" value="VACJLIPOPROT"/>
</dbReference>
<keyword evidence="2" id="KW-0732">Signal</keyword>